<dbReference type="Proteomes" id="UP000190896">
    <property type="component" value="Unassembled WGS sequence"/>
</dbReference>
<reference evidence="4 5" key="1">
    <citation type="submission" date="2016-11" db="EMBL/GenBank/DDBJ databases">
        <title>Mixed transmission modes and dynamic genome evolution in an obligate animal-bacterial symbiosis.</title>
        <authorList>
            <person name="Russell S.L."/>
            <person name="Corbett-Detig R.B."/>
            <person name="Cavanaugh C.M."/>
        </authorList>
    </citation>
    <scope>NUCLEOTIDE SEQUENCE [LARGE SCALE GENOMIC DNA]</scope>
    <source>
        <strain evidence="4">Se-Cadez</strain>
    </source>
</reference>
<comment type="similarity">
    <text evidence="2">Belongs to the MoaD family.</text>
</comment>
<dbReference type="InterPro" id="IPR003749">
    <property type="entry name" value="ThiS/MoaD-like"/>
</dbReference>
<dbReference type="EMBL" id="MPRJ01000036">
    <property type="protein sequence ID" value="OOZ36515.1"/>
    <property type="molecule type" value="Genomic_DNA"/>
</dbReference>
<dbReference type="InterPro" id="IPR016155">
    <property type="entry name" value="Mopterin_synth/thiamin_S_b"/>
</dbReference>
<gene>
    <name evidence="4" type="ORF">BOW51_06780</name>
</gene>
<dbReference type="CDD" id="cd00754">
    <property type="entry name" value="Ubl_MoaD"/>
    <property type="match status" value="1"/>
</dbReference>
<accession>A0A1T2KUI7</accession>
<protein>
    <recommendedName>
        <fullName evidence="3">Molybdopterin synthase sulfur carrier subunit</fullName>
    </recommendedName>
</protein>
<evidence type="ECO:0000313" key="5">
    <source>
        <dbReference type="Proteomes" id="UP000190896"/>
    </source>
</evidence>
<dbReference type="GO" id="GO:0006777">
    <property type="term" value="P:Mo-molybdopterin cofactor biosynthetic process"/>
    <property type="evidence" value="ECO:0007669"/>
    <property type="project" value="InterPro"/>
</dbReference>
<evidence type="ECO:0000256" key="1">
    <source>
        <dbReference type="ARBA" id="ARBA00022741"/>
    </source>
</evidence>
<dbReference type="UniPathway" id="UPA00344"/>
<dbReference type="GO" id="GO:0000166">
    <property type="term" value="F:nucleotide binding"/>
    <property type="evidence" value="ECO:0007669"/>
    <property type="project" value="UniProtKB-KW"/>
</dbReference>
<dbReference type="InterPro" id="IPR044672">
    <property type="entry name" value="MOCS2A"/>
</dbReference>
<dbReference type="GO" id="GO:1990133">
    <property type="term" value="C:molybdopterin adenylyltransferase complex"/>
    <property type="evidence" value="ECO:0007669"/>
    <property type="project" value="TreeGrafter"/>
</dbReference>
<dbReference type="PANTHER" id="PTHR33359">
    <property type="entry name" value="MOLYBDOPTERIN SYNTHASE SULFUR CARRIER SUBUNIT"/>
    <property type="match status" value="1"/>
</dbReference>
<dbReference type="PANTHER" id="PTHR33359:SF1">
    <property type="entry name" value="MOLYBDOPTERIN SYNTHASE SULFUR CARRIER SUBUNIT"/>
    <property type="match status" value="1"/>
</dbReference>
<evidence type="ECO:0000256" key="2">
    <source>
        <dbReference type="ARBA" id="ARBA00024200"/>
    </source>
</evidence>
<dbReference type="OrthoDB" id="9801945at2"/>
<dbReference type="RefSeq" id="WP_078487033.1">
    <property type="nucleotide sequence ID" value="NZ_MPRJ01000036.1"/>
</dbReference>
<dbReference type="AlphaFoldDB" id="A0A1T2KUI7"/>
<sequence length="83" mass="8873">MIKVLYFARLREQLETASEEMDAAGLENVNGLVTLLKDRGGTWDDVFGGAQPVLMAVNQEMVDGNAAINDGDEVGFFPPVTGG</sequence>
<dbReference type="NCBIfam" id="TIGR01687">
    <property type="entry name" value="moaD_arch"/>
    <property type="match status" value="1"/>
</dbReference>
<dbReference type="NCBIfam" id="TIGR01682">
    <property type="entry name" value="moaD"/>
    <property type="match status" value="1"/>
</dbReference>
<dbReference type="InterPro" id="IPR010038">
    <property type="entry name" value="MoaD_arc-typ"/>
</dbReference>
<dbReference type="Gene3D" id="3.10.20.30">
    <property type="match status" value="1"/>
</dbReference>
<keyword evidence="5" id="KW-1185">Reference proteome</keyword>
<evidence type="ECO:0000313" key="4">
    <source>
        <dbReference type="EMBL" id="OOZ36515.1"/>
    </source>
</evidence>
<name>A0A1T2KUI7_9GAMM</name>
<evidence type="ECO:0000256" key="3">
    <source>
        <dbReference type="ARBA" id="ARBA00024247"/>
    </source>
</evidence>
<dbReference type="SUPFAM" id="SSF54285">
    <property type="entry name" value="MoaD/ThiS"/>
    <property type="match status" value="1"/>
</dbReference>
<keyword evidence="1" id="KW-0547">Nucleotide-binding</keyword>
<comment type="caution">
    <text evidence="4">The sequence shown here is derived from an EMBL/GenBank/DDBJ whole genome shotgun (WGS) entry which is preliminary data.</text>
</comment>
<dbReference type="InterPro" id="IPR012675">
    <property type="entry name" value="Beta-grasp_dom_sf"/>
</dbReference>
<proteinExistence type="inferred from homology"/>
<organism evidence="4 5">
    <name type="scientific">Solemya velesiana gill symbiont</name>
    <dbReference type="NCBI Taxonomy" id="1918948"/>
    <lineage>
        <taxon>Bacteria</taxon>
        <taxon>Pseudomonadati</taxon>
        <taxon>Pseudomonadota</taxon>
        <taxon>Gammaproteobacteria</taxon>
        <taxon>sulfur-oxidizing symbionts</taxon>
    </lineage>
</organism>
<dbReference type="Pfam" id="PF02597">
    <property type="entry name" value="ThiS"/>
    <property type="match status" value="1"/>
</dbReference>